<dbReference type="InterPro" id="IPR051165">
    <property type="entry name" value="Multifunctional_ANK_Repeat"/>
</dbReference>
<dbReference type="InterPro" id="IPR036770">
    <property type="entry name" value="Ankyrin_rpt-contain_sf"/>
</dbReference>
<evidence type="ECO:0000256" key="3">
    <source>
        <dbReference type="PROSITE-ProRule" id="PRU00023"/>
    </source>
</evidence>
<dbReference type="AlphaFoldDB" id="A0A9W9PYY7"/>
<dbReference type="InterPro" id="IPR002110">
    <property type="entry name" value="Ankyrin_rpt"/>
</dbReference>
<feature type="repeat" description="ANK" evidence="3">
    <location>
        <begin position="119"/>
        <end position="151"/>
    </location>
</feature>
<dbReference type="EMBL" id="JAPZBO010000003">
    <property type="protein sequence ID" value="KAJ5320719.1"/>
    <property type="molecule type" value="Genomic_DNA"/>
</dbReference>
<evidence type="ECO:0000256" key="1">
    <source>
        <dbReference type="ARBA" id="ARBA00022737"/>
    </source>
</evidence>
<dbReference type="Gene3D" id="1.25.40.20">
    <property type="entry name" value="Ankyrin repeat-containing domain"/>
    <property type="match status" value="1"/>
</dbReference>
<sequence length="163" mass="17915">MTASISITRMCLTYLIDIKGSHKEDKRLFPMADYAAELWAGHAALVQDSKDVFGETVKFLEEDVTFQRWSRLYQADRREVYDPGPPRASKLYYACLNGLLAPAGALISKGADVNTQGGRYGNALQAASFESHQEIAKLLLDKGANVNTSVPQILPQAVGPVKR</sequence>
<dbReference type="PANTHER" id="PTHR24123:SF33">
    <property type="entry name" value="PROTEIN HOS4"/>
    <property type="match status" value="1"/>
</dbReference>
<organism evidence="4 5">
    <name type="scientific">Penicillium atrosanguineum</name>
    <dbReference type="NCBI Taxonomy" id="1132637"/>
    <lineage>
        <taxon>Eukaryota</taxon>
        <taxon>Fungi</taxon>
        <taxon>Dikarya</taxon>
        <taxon>Ascomycota</taxon>
        <taxon>Pezizomycotina</taxon>
        <taxon>Eurotiomycetes</taxon>
        <taxon>Eurotiomycetidae</taxon>
        <taxon>Eurotiales</taxon>
        <taxon>Aspergillaceae</taxon>
        <taxon>Penicillium</taxon>
    </lineage>
</organism>
<dbReference type="SUPFAM" id="SSF48403">
    <property type="entry name" value="Ankyrin repeat"/>
    <property type="match status" value="1"/>
</dbReference>
<keyword evidence="2 3" id="KW-0040">ANK repeat</keyword>
<dbReference type="PANTHER" id="PTHR24123">
    <property type="entry name" value="ANKYRIN REPEAT-CONTAINING"/>
    <property type="match status" value="1"/>
</dbReference>
<evidence type="ECO:0000256" key="2">
    <source>
        <dbReference type="ARBA" id="ARBA00023043"/>
    </source>
</evidence>
<comment type="caution">
    <text evidence="4">The sequence shown here is derived from an EMBL/GenBank/DDBJ whole genome shotgun (WGS) entry which is preliminary data.</text>
</comment>
<dbReference type="Proteomes" id="UP001147746">
    <property type="component" value="Unassembled WGS sequence"/>
</dbReference>
<proteinExistence type="predicted"/>
<reference evidence="4" key="2">
    <citation type="journal article" date="2023" name="IMA Fungus">
        <title>Comparative genomic study of the Penicillium genus elucidates a diverse pangenome and 15 lateral gene transfer events.</title>
        <authorList>
            <person name="Petersen C."/>
            <person name="Sorensen T."/>
            <person name="Nielsen M.R."/>
            <person name="Sondergaard T.E."/>
            <person name="Sorensen J.L."/>
            <person name="Fitzpatrick D.A."/>
            <person name="Frisvad J.C."/>
            <person name="Nielsen K.L."/>
        </authorList>
    </citation>
    <scope>NUCLEOTIDE SEQUENCE</scope>
    <source>
        <strain evidence="4">IBT 21472</strain>
    </source>
</reference>
<dbReference type="PROSITE" id="PS50088">
    <property type="entry name" value="ANK_REPEAT"/>
    <property type="match status" value="1"/>
</dbReference>
<evidence type="ECO:0000313" key="4">
    <source>
        <dbReference type="EMBL" id="KAJ5320719.1"/>
    </source>
</evidence>
<protein>
    <submittedName>
        <fullName evidence="4">Pfs NACHT and ankyrin domain protein</fullName>
    </submittedName>
</protein>
<gene>
    <name evidence="4" type="ORF">N7476_003721</name>
</gene>
<keyword evidence="1" id="KW-0677">Repeat</keyword>
<keyword evidence="5" id="KW-1185">Reference proteome</keyword>
<reference evidence="4" key="1">
    <citation type="submission" date="2022-12" db="EMBL/GenBank/DDBJ databases">
        <authorList>
            <person name="Petersen C."/>
        </authorList>
    </citation>
    <scope>NUCLEOTIDE SEQUENCE</scope>
    <source>
        <strain evidence="4">IBT 21472</strain>
    </source>
</reference>
<dbReference type="Pfam" id="PF12796">
    <property type="entry name" value="Ank_2"/>
    <property type="match status" value="1"/>
</dbReference>
<evidence type="ECO:0000313" key="5">
    <source>
        <dbReference type="Proteomes" id="UP001147746"/>
    </source>
</evidence>
<accession>A0A9W9PYY7</accession>
<name>A0A9W9PYY7_9EURO</name>